<accession>A0AC34QA48</accession>
<name>A0AC34QA48_9BILA</name>
<reference evidence="2" key="1">
    <citation type="submission" date="2022-11" db="UniProtKB">
        <authorList>
            <consortium name="WormBaseParasite"/>
        </authorList>
    </citation>
    <scope>IDENTIFICATION</scope>
</reference>
<dbReference type="Proteomes" id="UP000887576">
    <property type="component" value="Unplaced"/>
</dbReference>
<proteinExistence type="predicted"/>
<evidence type="ECO:0000313" key="1">
    <source>
        <dbReference type="Proteomes" id="UP000887576"/>
    </source>
</evidence>
<sequence>MIVAIIWIIHTLYCQTYDQKKQDDRLLTKIEFRKKEVVEKNRRIAHLNLQVAIKELYYFLEQKRLIKSSVARRKRRPQKHEDIVVKIKIRSPQELEKRLKRASHLNHTWAYPGEPRVFPWRFYSAAVRYTAYNKTNFLFDLFLDAEVIGVTTFLLAAVGGTRRQTSIASTADLLFTVVLLSKLTKRWFNDTTTKTEDQVKSRFLLDVVVRKSTSIFELFAYKLCIYRAVQISKHTGKNQALLIWWDTFFILDLSLDIFDGVAGFNFKSDGFSCESLNKDLHLGLYLKIKG</sequence>
<evidence type="ECO:0000313" key="2">
    <source>
        <dbReference type="WBParaSite" id="JU765_v2.g14575.t1"/>
    </source>
</evidence>
<dbReference type="WBParaSite" id="JU765_v2.g14575.t1">
    <property type="protein sequence ID" value="JU765_v2.g14575.t1"/>
    <property type="gene ID" value="JU765_v2.g14575"/>
</dbReference>
<protein>
    <submittedName>
        <fullName evidence="2">Gustatory receptor</fullName>
    </submittedName>
</protein>
<organism evidence="1 2">
    <name type="scientific">Panagrolaimus sp. JU765</name>
    <dbReference type="NCBI Taxonomy" id="591449"/>
    <lineage>
        <taxon>Eukaryota</taxon>
        <taxon>Metazoa</taxon>
        <taxon>Ecdysozoa</taxon>
        <taxon>Nematoda</taxon>
        <taxon>Chromadorea</taxon>
        <taxon>Rhabditida</taxon>
        <taxon>Tylenchina</taxon>
        <taxon>Panagrolaimomorpha</taxon>
        <taxon>Panagrolaimoidea</taxon>
        <taxon>Panagrolaimidae</taxon>
        <taxon>Panagrolaimus</taxon>
    </lineage>
</organism>